<organism evidence="1 2">
    <name type="scientific">Dryococelus australis</name>
    <dbReference type="NCBI Taxonomy" id="614101"/>
    <lineage>
        <taxon>Eukaryota</taxon>
        <taxon>Metazoa</taxon>
        <taxon>Ecdysozoa</taxon>
        <taxon>Arthropoda</taxon>
        <taxon>Hexapoda</taxon>
        <taxon>Insecta</taxon>
        <taxon>Pterygota</taxon>
        <taxon>Neoptera</taxon>
        <taxon>Polyneoptera</taxon>
        <taxon>Phasmatodea</taxon>
        <taxon>Verophasmatodea</taxon>
        <taxon>Anareolatae</taxon>
        <taxon>Phasmatidae</taxon>
        <taxon>Eurycanthinae</taxon>
        <taxon>Dryococelus</taxon>
    </lineage>
</organism>
<sequence>MAPLQGKGQCVMCLTEKKSPIKVQRHFTTKYGKQPIDIRMSTSEHTVDNIRTGLIRSPNKSVRQAPKSNITSTQSLEIACIQVSLDLSSYRNKLSQVMCLRTCFRSMPYHSYRTCSIISLFNKMSTASLGNICSGTFRRSIIQSVDWKR</sequence>
<gene>
    <name evidence="1" type="ORF">PR048_026616</name>
</gene>
<evidence type="ECO:0000313" key="1">
    <source>
        <dbReference type="EMBL" id="KAJ8873000.1"/>
    </source>
</evidence>
<evidence type="ECO:0000313" key="2">
    <source>
        <dbReference type="Proteomes" id="UP001159363"/>
    </source>
</evidence>
<evidence type="ECO:0008006" key="3">
    <source>
        <dbReference type="Google" id="ProtNLM"/>
    </source>
</evidence>
<protein>
    <recommendedName>
        <fullName evidence="3">DUF4817 domain-containing protein</fullName>
    </recommendedName>
</protein>
<keyword evidence="2" id="KW-1185">Reference proteome</keyword>
<name>A0ABQ9GLV1_9NEOP</name>
<accession>A0ABQ9GLV1</accession>
<proteinExistence type="predicted"/>
<comment type="caution">
    <text evidence="1">The sequence shown here is derived from an EMBL/GenBank/DDBJ whole genome shotgun (WGS) entry which is preliminary data.</text>
</comment>
<dbReference type="Proteomes" id="UP001159363">
    <property type="component" value="Chromosome 10"/>
</dbReference>
<dbReference type="EMBL" id="JARBHB010000011">
    <property type="protein sequence ID" value="KAJ8873000.1"/>
    <property type="molecule type" value="Genomic_DNA"/>
</dbReference>
<reference evidence="1 2" key="1">
    <citation type="submission" date="2023-02" db="EMBL/GenBank/DDBJ databases">
        <title>LHISI_Scaffold_Assembly.</title>
        <authorList>
            <person name="Stuart O.P."/>
            <person name="Cleave R."/>
            <person name="Magrath M.J.L."/>
            <person name="Mikheyev A.S."/>
        </authorList>
    </citation>
    <scope>NUCLEOTIDE SEQUENCE [LARGE SCALE GENOMIC DNA]</scope>
    <source>
        <strain evidence="1">Daus_M_001</strain>
        <tissue evidence="1">Leg muscle</tissue>
    </source>
</reference>